<dbReference type="Pfam" id="PF00849">
    <property type="entry name" value="PseudoU_synth_2"/>
    <property type="match status" value="1"/>
</dbReference>
<dbReference type="SUPFAM" id="SSF55120">
    <property type="entry name" value="Pseudouridine synthase"/>
    <property type="match status" value="1"/>
</dbReference>
<comment type="caution">
    <text evidence="6">The sequence shown here is derived from an EMBL/GenBank/DDBJ whole genome shotgun (WGS) entry which is preliminary data.</text>
</comment>
<dbReference type="Proteomes" id="UP000672602">
    <property type="component" value="Unassembled WGS sequence"/>
</dbReference>
<dbReference type="PROSITE" id="PS50889">
    <property type="entry name" value="S4"/>
    <property type="match status" value="1"/>
</dbReference>
<keyword evidence="7" id="KW-1185">Reference proteome</keyword>
<dbReference type="Gene3D" id="3.10.290.10">
    <property type="entry name" value="RNA-binding S4 domain"/>
    <property type="match status" value="1"/>
</dbReference>
<dbReference type="PROSITE" id="PS01129">
    <property type="entry name" value="PSI_RLU"/>
    <property type="match status" value="1"/>
</dbReference>
<dbReference type="GO" id="GO:0140098">
    <property type="term" value="F:catalytic activity, acting on RNA"/>
    <property type="evidence" value="ECO:0007669"/>
    <property type="project" value="UniProtKB-ARBA"/>
</dbReference>
<evidence type="ECO:0000256" key="4">
    <source>
        <dbReference type="SAM" id="MobiDB-lite"/>
    </source>
</evidence>
<accession>A0A8J7RZZ6</accession>
<keyword evidence="2" id="KW-0413">Isomerase</keyword>
<evidence type="ECO:0000256" key="3">
    <source>
        <dbReference type="PROSITE-ProRule" id="PRU00182"/>
    </source>
</evidence>
<sequence>MRVDRWFKARFPDMPFARLQKALRKGEVRVDGGRVKAADRLEAGQSVRVPPYQAADKTEGGRKTAGGTRIDDAAADPKDAAFARDLVIHRNAGILALNKPAGLAVQGGSKTTRHLDGMLVHLKFDAPERPRLVHRLDKDTSGVLLLARDRTMAAKLGRAFKDRRTRKVYWAITVGVPEPKAGTITLPLSKAGAKGSERVEPDPEGGQQAVTDYAVLENAGTKVAFVALWPRTGRTHQLRAHMAAIGTPILGDGKYGGSGAFLDGEAAGRRMHLHAREIVLPPGVPDAGARITAAPPKPFRETLDIFGFDADLADASDPFEEAD</sequence>
<dbReference type="RefSeq" id="WP_210680834.1">
    <property type="nucleotide sequence ID" value="NZ_JBHSYA010000023.1"/>
</dbReference>
<comment type="similarity">
    <text evidence="1">Belongs to the pseudouridine synthase RluA family.</text>
</comment>
<evidence type="ECO:0000313" key="6">
    <source>
        <dbReference type="EMBL" id="MBP5856169.1"/>
    </source>
</evidence>
<dbReference type="PANTHER" id="PTHR21600:SF44">
    <property type="entry name" value="RIBOSOMAL LARGE SUBUNIT PSEUDOURIDINE SYNTHASE D"/>
    <property type="match status" value="1"/>
</dbReference>
<dbReference type="AlphaFoldDB" id="A0A8J7RZZ6"/>
<dbReference type="GO" id="GO:0003723">
    <property type="term" value="F:RNA binding"/>
    <property type="evidence" value="ECO:0007669"/>
    <property type="project" value="UniProtKB-KW"/>
</dbReference>
<dbReference type="SUPFAM" id="SSF55174">
    <property type="entry name" value="Alpha-L RNA-binding motif"/>
    <property type="match status" value="1"/>
</dbReference>
<dbReference type="CDD" id="cd02869">
    <property type="entry name" value="PseudoU_synth_RluA_like"/>
    <property type="match status" value="1"/>
</dbReference>
<evidence type="ECO:0000256" key="1">
    <source>
        <dbReference type="ARBA" id="ARBA00010876"/>
    </source>
</evidence>
<dbReference type="InterPro" id="IPR006224">
    <property type="entry name" value="PsdUridine_synth_RluA-like_CS"/>
</dbReference>
<evidence type="ECO:0000256" key="2">
    <source>
        <dbReference type="ARBA" id="ARBA00023235"/>
    </source>
</evidence>
<dbReference type="InterPro" id="IPR006145">
    <property type="entry name" value="PsdUridine_synth_RsuA/RluA"/>
</dbReference>
<dbReference type="InterPro" id="IPR036986">
    <property type="entry name" value="S4_RNA-bd_sf"/>
</dbReference>
<dbReference type="InterPro" id="IPR020103">
    <property type="entry name" value="PsdUridine_synth_cat_dom_sf"/>
</dbReference>
<proteinExistence type="inferred from homology"/>
<reference evidence="6" key="1">
    <citation type="submission" date="2021-04" db="EMBL/GenBank/DDBJ databases">
        <authorList>
            <person name="Zhang D.-C."/>
        </authorList>
    </citation>
    <scope>NUCLEOTIDE SEQUENCE</scope>
    <source>
        <strain evidence="6">CGMCC 1.15697</strain>
    </source>
</reference>
<protein>
    <submittedName>
        <fullName evidence="6">RluA family pseudouridine synthase</fullName>
    </submittedName>
</protein>
<dbReference type="Gene3D" id="3.30.2350.10">
    <property type="entry name" value="Pseudouridine synthase"/>
    <property type="match status" value="1"/>
</dbReference>
<evidence type="ECO:0000313" key="7">
    <source>
        <dbReference type="Proteomes" id="UP000672602"/>
    </source>
</evidence>
<dbReference type="EMBL" id="JAGMWN010000001">
    <property type="protein sequence ID" value="MBP5856169.1"/>
    <property type="molecule type" value="Genomic_DNA"/>
</dbReference>
<dbReference type="InterPro" id="IPR050188">
    <property type="entry name" value="RluA_PseudoU_synthase"/>
</dbReference>
<name>A0A8J7RZZ6_9PROT</name>
<dbReference type="GO" id="GO:0009982">
    <property type="term" value="F:pseudouridine synthase activity"/>
    <property type="evidence" value="ECO:0007669"/>
    <property type="project" value="InterPro"/>
</dbReference>
<feature type="domain" description="Pseudouridine synthase RsuA/RluA-like" evidence="5">
    <location>
        <begin position="95"/>
        <end position="244"/>
    </location>
</feature>
<dbReference type="PANTHER" id="PTHR21600">
    <property type="entry name" value="MITOCHONDRIAL RNA PSEUDOURIDINE SYNTHASE"/>
    <property type="match status" value="1"/>
</dbReference>
<feature type="region of interest" description="Disordered" evidence="4">
    <location>
        <begin position="49"/>
        <end position="71"/>
    </location>
</feature>
<keyword evidence="3" id="KW-0694">RNA-binding</keyword>
<dbReference type="GO" id="GO:0000455">
    <property type="term" value="P:enzyme-directed rRNA pseudouridine synthesis"/>
    <property type="evidence" value="ECO:0007669"/>
    <property type="project" value="TreeGrafter"/>
</dbReference>
<organism evidence="6 7">
    <name type="scientific">Marivibrio halodurans</name>
    <dbReference type="NCBI Taxonomy" id="2039722"/>
    <lineage>
        <taxon>Bacteria</taxon>
        <taxon>Pseudomonadati</taxon>
        <taxon>Pseudomonadota</taxon>
        <taxon>Alphaproteobacteria</taxon>
        <taxon>Rhodospirillales</taxon>
        <taxon>Rhodospirillaceae</taxon>
        <taxon>Marivibrio</taxon>
    </lineage>
</organism>
<evidence type="ECO:0000259" key="5">
    <source>
        <dbReference type="Pfam" id="PF00849"/>
    </source>
</evidence>
<gene>
    <name evidence="6" type="ORF">KAJ83_04055</name>
</gene>